<name>A0A7S4F4J0_CHRCT</name>
<gene>
    <name evidence="2" type="ORF">PCAR00345_LOCUS25924</name>
</gene>
<dbReference type="AlphaFoldDB" id="A0A7S4F4J0"/>
<sequence>MPSRAGNLDGNDGNRMSAKENHGGLMRGAHDDHDHDEDDDDDEMDLSEALTLAEKQRSGRAPPLGASLPSPSQSAAGAPKAAKNKAGRGKKVATSQLAPKTEGKTVEQKVGFTAGQVRERQVGEAGAKKVAKNVRAGAAAKPKMRSE</sequence>
<feature type="compositionally biased region" description="Low complexity" evidence="1">
    <location>
        <begin position="61"/>
        <end position="81"/>
    </location>
</feature>
<evidence type="ECO:0000256" key="1">
    <source>
        <dbReference type="SAM" id="MobiDB-lite"/>
    </source>
</evidence>
<protein>
    <submittedName>
        <fullName evidence="2">Uncharacterized protein</fullName>
    </submittedName>
</protein>
<feature type="region of interest" description="Disordered" evidence="1">
    <location>
        <begin position="121"/>
        <end position="147"/>
    </location>
</feature>
<accession>A0A7S4F4J0</accession>
<evidence type="ECO:0000313" key="2">
    <source>
        <dbReference type="EMBL" id="CAE0773312.1"/>
    </source>
</evidence>
<feature type="compositionally biased region" description="Acidic residues" evidence="1">
    <location>
        <begin position="34"/>
        <end position="46"/>
    </location>
</feature>
<reference evidence="2" key="1">
    <citation type="submission" date="2021-01" db="EMBL/GenBank/DDBJ databases">
        <authorList>
            <person name="Corre E."/>
            <person name="Pelletier E."/>
            <person name="Niang G."/>
            <person name="Scheremetjew M."/>
            <person name="Finn R."/>
            <person name="Kale V."/>
            <person name="Holt S."/>
            <person name="Cochrane G."/>
            <person name="Meng A."/>
            <person name="Brown T."/>
            <person name="Cohen L."/>
        </authorList>
    </citation>
    <scope>NUCLEOTIDE SEQUENCE</scope>
    <source>
        <strain evidence="2">CCMP645</strain>
    </source>
</reference>
<dbReference type="EMBL" id="HBIZ01040607">
    <property type="protein sequence ID" value="CAE0773312.1"/>
    <property type="molecule type" value="Transcribed_RNA"/>
</dbReference>
<feature type="compositionally biased region" description="Basic residues" evidence="1">
    <location>
        <begin position="82"/>
        <end position="91"/>
    </location>
</feature>
<proteinExistence type="predicted"/>
<feature type="compositionally biased region" description="Basic and acidic residues" evidence="1">
    <location>
        <begin position="17"/>
        <end position="33"/>
    </location>
</feature>
<feature type="region of interest" description="Disordered" evidence="1">
    <location>
        <begin position="1"/>
        <end position="106"/>
    </location>
</feature>
<organism evidence="2">
    <name type="scientific">Chrysotila carterae</name>
    <name type="common">Marine alga</name>
    <name type="synonym">Syracosphaera carterae</name>
    <dbReference type="NCBI Taxonomy" id="13221"/>
    <lineage>
        <taxon>Eukaryota</taxon>
        <taxon>Haptista</taxon>
        <taxon>Haptophyta</taxon>
        <taxon>Prymnesiophyceae</taxon>
        <taxon>Isochrysidales</taxon>
        <taxon>Isochrysidaceae</taxon>
        <taxon>Chrysotila</taxon>
    </lineage>
</organism>